<accession>A0ABW5PPN1</accession>
<evidence type="ECO:0000313" key="3">
    <source>
        <dbReference type="EMBL" id="MFD2616798.1"/>
    </source>
</evidence>
<organism evidence="3 4">
    <name type="scientific">Terrilactibacillus laevilacticus</name>
    <dbReference type="NCBI Taxonomy" id="1380157"/>
    <lineage>
        <taxon>Bacteria</taxon>
        <taxon>Bacillati</taxon>
        <taxon>Bacillota</taxon>
        <taxon>Bacilli</taxon>
        <taxon>Bacillales</taxon>
        <taxon>Bacillaceae</taxon>
        <taxon>Terrilactibacillus</taxon>
    </lineage>
</organism>
<evidence type="ECO:0000259" key="2">
    <source>
        <dbReference type="PROSITE" id="PS51782"/>
    </source>
</evidence>
<protein>
    <submittedName>
        <fullName evidence="3">GH25 family lysozyme</fullName>
    </submittedName>
</protein>
<dbReference type="PANTHER" id="PTHR34135:SF1">
    <property type="entry name" value="GLYCOSYL HYDROLASE FAMILY 25"/>
    <property type="match status" value="1"/>
</dbReference>
<dbReference type="EMBL" id="JBHUMR010000008">
    <property type="protein sequence ID" value="MFD2616798.1"/>
    <property type="molecule type" value="Genomic_DNA"/>
</dbReference>
<dbReference type="PANTHER" id="PTHR34135">
    <property type="entry name" value="LYSOZYME"/>
    <property type="match status" value="1"/>
</dbReference>
<dbReference type="InterPro" id="IPR036779">
    <property type="entry name" value="LysM_dom_sf"/>
</dbReference>
<dbReference type="Pfam" id="PF01183">
    <property type="entry name" value="Glyco_hydro_25"/>
    <property type="match status" value="1"/>
</dbReference>
<dbReference type="SMART" id="SM00257">
    <property type="entry name" value="LysM"/>
    <property type="match status" value="2"/>
</dbReference>
<sequence>MAEKPDADFIDVSHHNRQSGLPLAFYQMIKNSGTKSVVVKVSEGTYHVDPAASVNIANAKQAGLVVNAYHFAHYNSHLKAKLEADWFDKKLRLVGFNKTKDGYVVVDIEAMNLSQSPKKLTGYTNTFIKEMKRLGYPKVDIYTGSYFYNNRLDPESLIITKPWLASYPKNPIKNKPTAIFSHGKGAWQWTSDYYFLGLKNYGNFDASEDYAGKYTKQTQSSTKGVKQIKTVSLVNYMKSKNMNPSYNNRVKLAKSYGIINYSGTASQNIALLSKLKSGVKPAKVNISNSKLTTKTTTNLKTKQTFYKVKFGDTLSEIASKLRTTVSKLKSVNHIKNANIIRINQRLKIPRSNSTSLTTSKKYYKVNRGDYLGKIAIKYHTSVRKIKSLNSLKSDIIFPNQRLRIK</sequence>
<keyword evidence="4" id="KW-1185">Reference proteome</keyword>
<dbReference type="SUPFAM" id="SSF51445">
    <property type="entry name" value="(Trans)glycosidases"/>
    <property type="match status" value="1"/>
</dbReference>
<evidence type="ECO:0000256" key="1">
    <source>
        <dbReference type="ARBA" id="ARBA00010646"/>
    </source>
</evidence>
<reference evidence="4" key="1">
    <citation type="journal article" date="2019" name="Int. J. Syst. Evol. Microbiol.">
        <title>The Global Catalogue of Microorganisms (GCM) 10K type strain sequencing project: providing services to taxonomists for standard genome sequencing and annotation.</title>
        <authorList>
            <consortium name="The Broad Institute Genomics Platform"/>
            <consortium name="The Broad Institute Genome Sequencing Center for Infectious Disease"/>
            <person name="Wu L."/>
            <person name="Ma J."/>
        </authorList>
    </citation>
    <scope>NUCLEOTIDE SEQUENCE [LARGE SCALE GENOMIC DNA]</scope>
    <source>
        <strain evidence="4">TISTR 2241</strain>
    </source>
</reference>
<dbReference type="PROSITE" id="PS51782">
    <property type="entry name" value="LYSM"/>
    <property type="match status" value="2"/>
</dbReference>
<name>A0ABW5PPN1_9BACI</name>
<evidence type="ECO:0000313" key="4">
    <source>
        <dbReference type="Proteomes" id="UP001597458"/>
    </source>
</evidence>
<dbReference type="Pfam" id="PF01476">
    <property type="entry name" value="LysM"/>
    <property type="match status" value="2"/>
</dbReference>
<feature type="domain" description="LysM" evidence="2">
    <location>
        <begin position="361"/>
        <end position="404"/>
    </location>
</feature>
<dbReference type="InterPro" id="IPR017853">
    <property type="entry name" value="GH"/>
</dbReference>
<proteinExistence type="inferred from homology"/>
<dbReference type="Proteomes" id="UP001597458">
    <property type="component" value="Unassembled WGS sequence"/>
</dbReference>
<gene>
    <name evidence="3" type="ORF">ACFSTF_05685</name>
</gene>
<dbReference type="SUPFAM" id="SSF54106">
    <property type="entry name" value="LysM domain"/>
    <property type="match status" value="2"/>
</dbReference>
<dbReference type="Gene3D" id="3.10.350.10">
    <property type="entry name" value="LysM domain"/>
    <property type="match status" value="2"/>
</dbReference>
<dbReference type="PROSITE" id="PS51904">
    <property type="entry name" value="GLYCOSYL_HYDROL_F25_2"/>
    <property type="match status" value="1"/>
</dbReference>
<dbReference type="CDD" id="cd00118">
    <property type="entry name" value="LysM"/>
    <property type="match status" value="2"/>
</dbReference>
<comment type="similarity">
    <text evidence="1">Belongs to the glycosyl hydrolase 25 family.</text>
</comment>
<dbReference type="Gene3D" id="3.20.20.80">
    <property type="entry name" value="Glycosidases"/>
    <property type="match status" value="1"/>
</dbReference>
<comment type="caution">
    <text evidence="3">The sequence shown here is derived from an EMBL/GenBank/DDBJ whole genome shotgun (WGS) entry which is preliminary data.</text>
</comment>
<dbReference type="SUPFAM" id="SSF158634">
    <property type="entry name" value="RPA2825-like"/>
    <property type="match status" value="1"/>
</dbReference>
<dbReference type="InterPro" id="IPR018392">
    <property type="entry name" value="LysM"/>
</dbReference>
<dbReference type="InterPro" id="IPR002053">
    <property type="entry name" value="Glyco_hydro_25"/>
</dbReference>
<feature type="domain" description="LysM" evidence="2">
    <location>
        <begin position="304"/>
        <end position="348"/>
    </location>
</feature>